<protein>
    <recommendedName>
        <fullName evidence="4">Phosphorylated adapter RNA export protein</fullName>
    </recommendedName>
    <alternativeName>
        <fullName evidence="10">RNA U small nuclear RNA export adapter protein</fullName>
    </alternativeName>
</protein>
<evidence type="ECO:0000256" key="6">
    <source>
        <dbReference type="ARBA" id="ARBA00022490"/>
    </source>
</evidence>
<dbReference type="GO" id="GO:0003723">
    <property type="term" value="F:RNA binding"/>
    <property type="evidence" value="ECO:0007669"/>
    <property type="project" value="UniProtKB-KW"/>
</dbReference>
<dbReference type="Proteomes" id="UP001152888">
    <property type="component" value="Unassembled WGS sequence"/>
</dbReference>
<keyword evidence="9" id="KW-0539">Nucleus</keyword>
<comment type="similarity">
    <text evidence="3">Belongs to the PHAX family.</text>
</comment>
<keyword evidence="6" id="KW-0963">Cytoplasm</keyword>
<name>A0A9P0M5F1_ACAOB</name>
<comment type="subcellular location">
    <subcellularLocation>
        <location evidence="2">Cytoplasm</location>
    </subcellularLocation>
    <subcellularLocation>
        <location evidence="1">Nucleus</location>
    </subcellularLocation>
</comment>
<evidence type="ECO:0000256" key="4">
    <source>
        <dbReference type="ARBA" id="ARBA00016856"/>
    </source>
</evidence>
<feature type="domain" description="Phosphorylated adapter RNA export protein RNA-binding" evidence="12">
    <location>
        <begin position="199"/>
        <end position="282"/>
    </location>
</feature>
<dbReference type="InterPro" id="IPR038092">
    <property type="entry name" value="PHAX_RNA-binding_sf"/>
</dbReference>
<evidence type="ECO:0000256" key="7">
    <source>
        <dbReference type="ARBA" id="ARBA00022884"/>
    </source>
</evidence>
<keyword evidence="8" id="KW-0653">Protein transport</keyword>
<feature type="region of interest" description="Disordered" evidence="11">
    <location>
        <begin position="1"/>
        <end position="97"/>
    </location>
</feature>
<dbReference type="GO" id="GO:0005737">
    <property type="term" value="C:cytoplasm"/>
    <property type="evidence" value="ECO:0007669"/>
    <property type="project" value="UniProtKB-SubCell"/>
</dbReference>
<evidence type="ECO:0000256" key="2">
    <source>
        <dbReference type="ARBA" id="ARBA00004496"/>
    </source>
</evidence>
<dbReference type="GO" id="GO:0015031">
    <property type="term" value="P:protein transport"/>
    <property type="evidence" value="ECO:0007669"/>
    <property type="project" value="UniProtKB-KW"/>
</dbReference>
<evidence type="ECO:0000256" key="5">
    <source>
        <dbReference type="ARBA" id="ARBA00022448"/>
    </source>
</evidence>
<dbReference type="Gene3D" id="1.10.10.1440">
    <property type="entry name" value="PHAX RNA-binding domain"/>
    <property type="match status" value="1"/>
</dbReference>
<feature type="compositionally biased region" description="Acidic residues" evidence="11">
    <location>
        <begin position="49"/>
        <end position="64"/>
    </location>
</feature>
<evidence type="ECO:0000313" key="13">
    <source>
        <dbReference type="EMBL" id="CAH2005309.1"/>
    </source>
</evidence>
<dbReference type="AlphaFoldDB" id="A0A9P0M5F1"/>
<dbReference type="EMBL" id="CAKOFQ010007633">
    <property type="protein sequence ID" value="CAH2005309.1"/>
    <property type="molecule type" value="Genomic_DNA"/>
</dbReference>
<feature type="region of interest" description="Disordered" evidence="11">
    <location>
        <begin position="140"/>
        <end position="183"/>
    </location>
</feature>
<dbReference type="GO" id="GO:0005634">
    <property type="term" value="C:nucleus"/>
    <property type="evidence" value="ECO:0007669"/>
    <property type="project" value="UniProtKB-SubCell"/>
</dbReference>
<gene>
    <name evidence="13" type="ORF">ACAOBT_LOCUS28465</name>
</gene>
<feature type="compositionally biased region" description="Basic and acidic residues" evidence="11">
    <location>
        <begin position="371"/>
        <end position="381"/>
    </location>
</feature>
<evidence type="ECO:0000256" key="1">
    <source>
        <dbReference type="ARBA" id="ARBA00004123"/>
    </source>
</evidence>
<dbReference type="PANTHER" id="PTHR13135:SF0">
    <property type="entry name" value="PHOSPHORYLATED ADAPTER RNA EXPORT PROTEIN"/>
    <property type="match status" value="1"/>
</dbReference>
<dbReference type="GO" id="GO:0006408">
    <property type="term" value="P:snRNA export from nucleus"/>
    <property type="evidence" value="ECO:0007669"/>
    <property type="project" value="InterPro"/>
</dbReference>
<evidence type="ECO:0000313" key="14">
    <source>
        <dbReference type="Proteomes" id="UP001152888"/>
    </source>
</evidence>
<feature type="compositionally biased region" description="Basic residues" evidence="11">
    <location>
        <begin position="69"/>
        <end position="86"/>
    </location>
</feature>
<dbReference type="PANTHER" id="PTHR13135">
    <property type="entry name" value="CYTOSOLIC RESINIFERATOXIN BINDING PROTEIN RBP-26"/>
    <property type="match status" value="1"/>
</dbReference>
<dbReference type="InterPro" id="IPR019385">
    <property type="entry name" value="PHAX_RNA-binding_domain"/>
</dbReference>
<accession>A0A9P0M5F1</accession>
<feature type="compositionally biased region" description="Basic and acidic residues" evidence="11">
    <location>
        <begin position="140"/>
        <end position="161"/>
    </location>
</feature>
<feature type="compositionally biased region" description="Acidic residues" evidence="11">
    <location>
        <begin position="1"/>
        <end position="19"/>
    </location>
</feature>
<keyword evidence="5" id="KW-0813">Transport</keyword>
<evidence type="ECO:0000256" key="10">
    <source>
        <dbReference type="ARBA" id="ARBA00030834"/>
    </source>
</evidence>
<comment type="caution">
    <text evidence="13">The sequence shown here is derived from an EMBL/GenBank/DDBJ whole genome shotgun (WGS) entry which is preliminary data.</text>
</comment>
<organism evidence="13 14">
    <name type="scientific">Acanthoscelides obtectus</name>
    <name type="common">Bean weevil</name>
    <name type="synonym">Bruchus obtectus</name>
    <dbReference type="NCBI Taxonomy" id="200917"/>
    <lineage>
        <taxon>Eukaryota</taxon>
        <taxon>Metazoa</taxon>
        <taxon>Ecdysozoa</taxon>
        <taxon>Arthropoda</taxon>
        <taxon>Hexapoda</taxon>
        <taxon>Insecta</taxon>
        <taxon>Pterygota</taxon>
        <taxon>Neoptera</taxon>
        <taxon>Endopterygota</taxon>
        <taxon>Coleoptera</taxon>
        <taxon>Polyphaga</taxon>
        <taxon>Cucujiformia</taxon>
        <taxon>Chrysomeloidea</taxon>
        <taxon>Chrysomelidae</taxon>
        <taxon>Bruchinae</taxon>
        <taxon>Bruchini</taxon>
        <taxon>Acanthoscelides</taxon>
    </lineage>
</organism>
<evidence type="ECO:0000256" key="8">
    <source>
        <dbReference type="ARBA" id="ARBA00022927"/>
    </source>
</evidence>
<feature type="region of interest" description="Disordered" evidence="11">
    <location>
        <begin position="328"/>
        <end position="402"/>
    </location>
</feature>
<keyword evidence="14" id="KW-1185">Reference proteome</keyword>
<evidence type="ECO:0000259" key="12">
    <source>
        <dbReference type="Pfam" id="PF10258"/>
    </source>
</evidence>
<sequence length="402" mass="46206">MEQDEASLEEGEISNDSDPDEPKYVPLERPANYSAMQPTPRFPRNDYQSESEEEPQSSDTDSDSEPSLKQKKRPKIKLKPKSRRTTAPKEKKYDVWSTRVQEDFLAETLNSCDVTSKDRSRNVESYDYTLAYKLYNKDKPESKPFVDQRRGNKRTVDDRRNSHFRQRRRSSSSDKEKKKGKPRIILDLAVGTDDSPDEIAKDIGNKLYEEKEDLILKVVQNLGKKRTFEIFKETKKIEEDGGMLIMNQTRRRTPGGVFLYLVRNDYHITPEQKRNIFGEDRKKNNRAAKERQKEMLKKVKMQNEAAKANLLPDLLSRGDLFAAKDGASHRLKETDENDSGFNNPPPTPETDANENSNDGVDASPSASLAEHVVHEMEDKRGKLNSYDDDFLDISGSAEMDLF</sequence>
<keyword evidence="7" id="KW-0694">RNA-binding</keyword>
<proteinExistence type="inferred from homology"/>
<dbReference type="Pfam" id="PF10258">
    <property type="entry name" value="PHAX_RNA-bd"/>
    <property type="match status" value="1"/>
</dbReference>
<reference evidence="13" key="1">
    <citation type="submission" date="2022-03" db="EMBL/GenBank/DDBJ databases">
        <authorList>
            <person name="Sayadi A."/>
        </authorList>
    </citation>
    <scope>NUCLEOTIDE SEQUENCE</scope>
</reference>
<dbReference type="OrthoDB" id="20573at2759"/>
<evidence type="ECO:0000256" key="11">
    <source>
        <dbReference type="SAM" id="MobiDB-lite"/>
    </source>
</evidence>
<dbReference type="FunFam" id="1.10.10.1440:FF:000001">
    <property type="entry name" value="phosphorylated adapter RNA export protein-like"/>
    <property type="match status" value="1"/>
</dbReference>
<evidence type="ECO:0000256" key="9">
    <source>
        <dbReference type="ARBA" id="ARBA00023242"/>
    </source>
</evidence>
<dbReference type="InterPro" id="IPR039047">
    <property type="entry name" value="PHAX"/>
</dbReference>
<evidence type="ECO:0000256" key="3">
    <source>
        <dbReference type="ARBA" id="ARBA00006094"/>
    </source>
</evidence>